<name>A0A0F8ZWY5_9ZZZZ</name>
<proteinExistence type="predicted"/>
<sequence length="41" mass="4689">MGDMADYLIEQGMDVLDTHLRGECDFDEPCVYCDEELGMDN</sequence>
<dbReference type="AlphaFoldDB" id="A0A0F8ZWY5"/>
<dbReference type="EMBL" id="LAZR01045627">
    <property type="protein sequence ID" value="KKK98412.1"/>
    <property type="molecule type" value="Genomic_DNA"/>
</dbReference>
<protein>
    <submittedName>
        <fullName evidence="1">Uncharacterized protein</fullName>
    </submittedName>
</protein>
<gene>
    <name evidence="1" type="ORF">LCGC14_2642980</name>
</gene>
<accession>A0A0F8ZWY5</accession>
<organism evidence="1">
    <name type="scientific">marine sediment metagenome</name>
    <dbReference type="NCBI Taxonomy" id="412755"/>
    <lineage>
        <taxon>unclassified sequences</taxon>
        <taxon>metagenomes</taxon>
        <taxon>ecological metagenomes</taxon>
    </lineage>
</organism>
<reference evidence="1" key="1">
    <citation type="journal article" date="2015" name="Nature">
        <title>Complex archaea that bridge the gap between prokaryotes and eukaryotes.</title>
        <authorList>
            <person name="Spang A."/>
            <person name="Saw J.H."/>
            <person name="Jorgensen S.L."/>
            <person name="Zaremba-Niedzwiedzka K."/>
            <person name="Martijn J."/>
            <person name="Lind A.E."/>
            <person name="van Eijk R."/>
            <person name="Schleper C."/>
            <person name="Guy L."/>
            <person name="Ettema T.J."/>
        </authorList>
    </citation>
    <scope>NUCLEOTIDE SEQUENCE</scope>
</reference>
<evidence type="ECO:0000313" key="1">
    <source>
        <dbReference type="EMBL" id="KKK98412.1"/>
    </source>
</evidence>
<comment type="caution">
    <text evidence="1">The sequence shown here is derived from an EMBL/GenBank/DDBJ whole genome shotgun (WGS) entry which is preliminary data.</text>
</comment>